<organism evidence="2 3">
    <name type="scientific">Conoideocrella luteorostrata</name>
    <dbReference type="NCBI Taxonomy" id="1105319"/>
    <lineage>
        <taxon>Eukaryota</taxon>
        <taxon>Fungi</taxon>
        <taxon>Dikarya</taxon>
        <taxon>Ascomycota</taxon>
        <taxon>Pezizomycotina</taxon>
        <taxon>Sordariomycetes</taxon>
        <taxon>Hypocreomycetidae</taxon>
        <taxon>Hypocreales</taxon>
        <taxon>Clavicipitaceae</taxon>
        <taxon>Conoideocrella</taxon>
    </lineage>
</organism>
<dbReference type="AlphaFoldDB" id="A0AAJ0FWR6"/>
<feature type="region of interest" description="Disordered" evidence="1">
    <location>
        <begin position="165"/>
        <end position="191"/>
    </location>
</feature>
<feature type="region of interest" description="Disordered" evidence="1">
    <location>
        <begin position="357"/>
        <end position="377"/>
    </location>
</feature>
<keyword evidence="3" id="KW-1185">Reference proteome</keyword>
<feature type="region of interest" description="Disordered" evidence="1">
    <location>
        <begin position="260"/>
        <end position="337"/>
    </location>
</feature>
<feature type="region of interest" description="Disordered" evidence="1">
    <location>
        <begin position="111"/>
        <end position="130"/>
    </location>
</feature>
<feature type="compositionally biased region" description="Polar residues" evidence="1">
    <location>
        <begin position="60"/>
        <end position="91"/>
    </location>
</feature>
<sequence>MSADLFAEFSNQPSSTSTPSHPNNLFGDAPNTQDQKLGKPQDFSHFTTVNHAAPAPQAASHWSSFQSLPNSMSDWGAPVQSSQPPTNVPQQTDDDDGWGDFEVAEQTAVQATPAALAVPNPPPDLSVSSTTSWDSYAVKADARQSKNSVAQSSTLDLMSGSLLDFGSTGAHQDPKPQTAWPQPETKKKVRVKVAPRDPNVLFDADDFELQGGEEYDDEFDEFGDFEAVEPAPKVIKATPPAVSNVASSIDLLGLDEPSLIHTPQEDVKKKNPGSYTAPLSFGAMPGHKSKPAPSFSHQNQTVPSKSTIKKSPPIPSTRTPNPASISGPSKKKTTKTKLTISSKTTFDDDEWAAWDDFSAGNGGSNTTQNSDKMATGDNVGAKWDWDAEEESQSTPDSMADNVPPPINVPPPAILLSAFPELLASGDALFKPVSGQSATIKQKVLSNPKTVRFLQGYVLLATTAARIIAGRKHRWHRDKILAKSMSISAAGSKGMKLAGVDKTQSTREDREATDVVEAWREHVGRLRSAVAAANSAGQASLKVPELTEQPQVQTAKMVPTAPKPCIICGLKREERVTKVDIDVEDSFGEWWVDHWGHRACKNFWIQHERQLRQR</sequence>
<accession>A0AAJ0FWR6</accession>
<dbReference type="EMBL" id="JASWJB010000180">
    <property type="protein sequence ID" value="KAK2594118.1"/>
    <property type="molecule type" value="Genomic_DNA"/>
</dbReference>
<evidence type="ECO:0008006" key="4">
    <source>
        <dbReference type="Google" id="ProtNLM"/>
    </source>
</evidence>
<comment type="caution">
    <text evidence="2">The sequence shown here is derived from an EMBL/GenBank/DDBJ whole genome shotgun (WGS) entry which is preliminary data.</text>
</comment>
<dbReference type="PANTHER" id="PTHR42084">
    <property type="entry name" value="YALI0E26631P"/>
    <property type="match status" value="1"/>
</dbReference>
<protein>
    <recommendedName>
        <fullName evidence="4">Serine/threonine-protein kinase ppk6</fullName>
    </recommendedName>
</protein>
<feature type="region of interest" description="Disordered" evidence="1">
    <location>
        <begin position="1"/>
        <end position="99"/>
    </location>
</feature>
<evidence type="ECO:0000313" key="2">
    <source>
        <dbReference type="EMBL" id="KAK2594118.1"/>
    </source>
</evidence>
<evidence type="ECO:0000313" key="3">
    <source>
        <dbReference type="Proteomes" id="UP001251528"/>
    </source>
</evidence>
<evidence type="ECO:0000256" key="1">
    <source>
        <dbReference type="SAM" id="MobiDB-lite"/>
    </source>
</evidence>
<gene>
    <name evidence="2" type="ORF">QQS21_008173</name>
</gene>
<reference evidence="2" key="1">
    <citation type="submission" date="2023-06" db="EMBL/GenBank/DDBJ databases">
        <title>Conoideocrella luteorostrata (Hypocreales: Clavicipitaceae), a potential biocontrol fungus for elongate hemlock scale in United States Christmas tree production areas.</title>
        <authorList>
            <person name="Barrett H."/>
            <person name="Lovett B."/>
            <person name="Macias A.M."/>
            <person name="Stajich J.E."/>
            <person name="Kasson M.T."/>
        </authorList>
    </citation>
    <scope>NUCLEOTIDE SEQUENCE</scope>
    <source>
        <strain evidence="2">ARSEF 14590</strain>
    </source>
</reference>
<feature type="compositionally biased region" description="Low complexity" evidence="1">
    <location>
        <begin position="10"/>
        <end position="24"/>
    </location>
</feature>
<feature type="compositionally biased region" description="Polar residues" evidence="1">
    <location>
        <begin position="316"/>
        <end position="327"/>
    </location>
</feature>
<dbReference type="PANTHER" id="PTHR42084:SF1">
    <property type="entry name" value="SERINE_THREONINE-PROTEIN KINASE PPK6"/>
    <property type="match status" value="1"/>
</dbReference>
<name>A0AAJ0FWR6_9HYPO</name>
<dbReference type="Proteomes" id="UP001251528">
    <property type="component" value="Unassembled WGS sequence"/>
</dbReference>
<feature type="compositionally biased region" description="Polar residues" evidence="1">
    <location>
        <begin position="295"/>
        <end position="306"/>
    </location>
</feature>
<proteinExistence type="predicted"/>